<evidence type="ECO:0000259" key="3">
    <source>
        <dbReference type="PROSITE" id="PS50157"/>
    </source>
</evidence>
<accession>A0A336K409</accession>
<keyword evidence="1" id="KW-0479">Metal-binding</keyword>
<gene>
    <name evidence="4" type="primary">CSON011287</name>
</gene>
<dbReference type="PANTHER" id="PTHR12451">
    <property type="entry name" value="TRANSCRIPTION FACTOR CASTOR PROTEIN MING -RELATED"/>
    <property type="match status" value="1"/>
</dbReference>
<dbReference type="PROSITE" id="PS50157">
    <property type="entry name" value="ZINC_FINGER_C2H2_2"/>
    <property type="match status" value="3"/>
</dbReference>
<feature type="region of interest" description="Disordered" evidence="2">
    <location>
        <begin position="832"/>
        <end position="852"/>
    </location>
</feature>
<feature type="domain" description="C2H2-type" evidence="3">
    <location>
        <begin position="435"/>
        <end position="462"/>
    </location>
</feature>
<dbReference type="GO" id="GO:0045944">
    <property type="term" value="P:positive regulation of transcription by RNA polymerase II"/>
    <property type="evidence" value="ECO:0007669"/>
    <property type="project" value="TreeGrafter"/>
</dbReference>
<evidence type="ECO:0000313" key="4">
    <source>
        <dbReference type="EMBL" id="SSW98582.1"/>
    </source>
</evidence>
<sequence>MYSLSMEMENQSLSKHLQSSNLPPSTEISANIQTTKNKRKNFNPRFTSATEEFVEHESLNQNKVTELTVKIENNKFSSEDEDVCSNEEVRDKKNHQLNEKDMAERLARLPAAEESLANAIESTRIKTLQEIQSPDQEAKYRDFAFKTMQELLNIYGLSLTFNDMVDAFKQQKLLLESTQLEPPTPPRTPIISASTSNGDARTPTKNMLQTTAKPTITLTPTSKLLADKQRQCSVSDTSDTEEVYKTKKQKQFPSDFENFSDRDSIKAYDFSRFNDDSNMSEDGNNSDQDSDMGLTIDSNNSFESRLSLPNTRKLMDNKSQTPLPFLSPLLHLAQLQNEAGEKQLSDYAKYLTKYTSYMDCNNEQCQSDNMREHYHCYNIQCYGRVLNKKEEIIRHLKWHKKRSESLNHGFLRFSSSDDCNSQFPNCQHNRKQTHYHCLYCDKCYISTSDVQMHSNYHRKDSVIYNEGFQRFRATETCNAEYCSFYRQRTTHFHCRRDNCKYTFKNKADMEKHKTFHIKDEQLLKDGFRKFLKAEECNFENCRFSLVCNHIHCVRENCNYVLHSSGQLLSHKRKHERIDHEEAYRRYKMAQKGNDESTSSSPGLNQRLSAISPEVTLTVPFSRDENDSPSNNAELVFHQLQMQQPSKIQNKLLHNKQEQDYNIENLEDGIPKSVIQNVSFFEKASTVEEVENMIRTYFSDNCSKQRDEPLNLKNEDTEKSSNKSDGLIECFMIASDPHLHCLVPACEAVLPKSLNDISEHMKMHELTKNGETKGNGSSLQQITSIEGFFNRKRGRPPKNRVVEVYNNSHLPPQAIFTSFKLEKHEQLNTKVSLNNNTDSSNYDTNVPSNSQTISSPLEKVNIFQPNEKCMDSGCSFEQCLHFHCTFSSRCHFVTNYSSTMENHLEVFHQQTKILDNYEYFDSKYNCGKQPFECPNNKISSHFHCIKCQYSFLNASEMETHICRLLIRSSNSSEQKSEIKLYKPSTSDGLNENQKSISEENDELSKTEEEEKISVVRASGTFFPENSDPESLNASQNSSFGVDGQLACDRPLCKLKRKSHQHCDLCNQAFSDVSKLEMHMLKHQSAKLGNYMNSERKRLEENSVELLPIPSTSKINNIFENTKTSEPQDLSKPSHDMENLGNDVPTSNFPDNLALQNFHLAQLALQYPLYYQGMNPFLATQAFPGLQFPPALDHQTSSSLKLGSSIKPSQLIPSHFSFPNSLELTKIPPELFGSISELQEINKSSKRKSETEHAFELTNRIKMMKTAKSASTVAGLKMFKDEPIPTGYLKFRFNEDCNFPNCGYRNHQSHFHCCRQDCYYSFCDKTRFVQHTARHERLDKLMGDDFKQFRANMRCGVDDCAYNKNLGPNNKSSHFHCLKCDFICSDTNKVVAHRRQHNKMEYIREAGFRKIANNEKCNSKDYENPNMDCPYSLKQTHYHCLSCDGNVLSRAQLSAHRHRQTSSSS</sequence>
<evidence type="ECO:0000256" key="1">
    <source>
        <dbReference type="PROSITE-ProRule" id="PRU00042"/>
    </source>
</evidence>
<evidence type="ECO:0000256" key="2">
    <source>
        <dbReference type="SAM" id="MobiDB-lite"/>
    </source>
</evidence>
<organism evidence="4">
    <name type="scientific">Culicoides sonorensis</name>
    <name type="common">Biting midge</name>
    <dbReference type="NCBI Taxonomy" id="179676"/>
    <lineage>
        <taxon>Eukaryota</taxon>
        <taxon>Metazoa</taxon>
        <taxon>Ecdysozoa</taxon>
        <taxon>Arthropoda</taxon>
        <taxon>Hexapoda</taxon>
        <taxon>Insecta</taxon>
        <taxon>Pterygota</taxon>
        <taxon>Neoptera</taxon>
        <taxon>Endopterygota</taxon>
        <taxon>Diptera</taxon>
        <taxon>Nematocera</taxon>
        <taxon>Chironomoidea</taxon>
        <taxon>Ceratopogonidae</taxon>
        <taxon>Ceratopogoninae</taxon>
        <taxon>Culicoides</taxon>
        <taxon>Monoculicoides</taxon>
    </lineage>
</organism>
<feature type="compositionally biased region" description="Low complexity" evidence="2">
    <location>
        <begin position="833"/>
        <end position="844"/>
    </location>
</feature>
<dbReference type="PANTHER" id="PTHR12451:SF0">
    <property type="entry name" value="ZINC FINGER PROTEIN CASTOR HOMOLOG 1"/>
    <property type="match status" value="1"/>
</dbReference>
<feature type="region of interest" description="Disordered" evidence="2">
    <location>
        <begin position="272"/>
        <end position="303"/>
    </location>
</feature>
<dbReference type="EMBL" id="UFQT01000048">
    <property type="protein sequence ID" value="SSX18968.1"/>
    <property type="molecule type" value="Genomic_DNA"/>
</dbReference>
<dbReference type="SMART" id="SM00355">
    <property type="entry name" value="ZnF_C2H2"/>
    <property type="match status" value="10"/>
</dbReference>
<feature type="region of interest" description="Disordered" evidence="2">
    <location>
        <begin position="975"/>
        <end position="1009"/>
    </location>
</feature>
<dbReference type="GO" id="GO:0045664">
    <property type="term" value="P:regulation of neuron differentiation"/>
    <property type="evidence" value="ECO:0007669"/>
    <property type="project" value="TreeGrafter"/>
</dbReference>
<feature type="compositionally biased region" description="Polar residues" evidence="2">
    <location>
        <begin position="191"/>
        <end position="205"/>
    </location>
</feature>
<feature type="region of interest" description="Disordered" evidence="2">
    <location>
        <begin position="1"/>
        <end position="24"/>
    </location>
</feature>
<dbReference type="PROSITE" id="PS00028">
    <property type="entry name" value="ZINC_FINGER_C2H2_1"/>
    <property type="match status" value="6"/>
</dbReference>
<feature type="domain" description="C2H2-type" evidence="3">
    <location>
        <begin position="492"/>
        <end position="521"/>
    </location>
</feature>
<dbReference type="EMBL" id="UFQS01000048">
    <property type="protein sequence ID" value="SSW98582.1"/>
    <property type="molecule type" value="Genomic_DNA"/>
</dbReference>
<keyword evidence="1" id="KW-0863">Zinc-finger</keyword>
<feature type="compositionally biased region" description="Polar residues" evidence="2">
    <location>
        <begin position="276"/>
        <end position="287"/>
    </location>
</feature>
<dbReference type="InterPro" id="IPR013087">
    <property type="entry name" value="Znf_C2H2_type"/>
</dbReference>
<keyword evidence="1" id="KW-0862">Zinc</keyword>
<name>A0A336K409_CULSO</name>
<feature type="compositionally biased region" description="Polar residues" evidence="2">
    <location>
        <begin position="8"/>
        <end position="24"/>
    </location>
</feature>
<dbReference type="InterPro" id="IPR040373">
    <property type="entry name" value="CASZ1"/>
</dbReference>
<feature type="region of interest" description="Disordered" evidence="2">
    <location>
        <begin position="227"/>
        <end position="258"/>
    </location>
</feature>
<dbReference type="VEuPathDB" id="VectorBase:CSON011287"/>
<feature type="domain" description="C2H2-type" evidence="3">
    <location>
        <begin position="1059"/>
        <end position="1086"/>
    </location>
</feature>
<dbReference type="GO" id="GO:0005634">
    <property type="term" value="C:nucleus"/>
    <property type="evidence" value="ECO:0007669"/>
    <property type="project" value="TreeGrafter"/>
</dbReference>
<dbReference type="OMA" id="GRACPHN"/>
<reference evidence="5" key="2">
    <citation type="submission" date="2018-07" db="EMBL/GenBank/DDBJ databases">
        <authorList>
            <person name="Quirk P.G."/>
            <person name="Krulwich T.A."/>
        </authorList>
    </citation>
    <scope>NUCLEOTIDE SEQUENCE</scope>
</reference>
<feature type="compositionally biased region" description="Polar residues" evidence="2">
    <location>
        <begin position="982"/>
        <end position="994"/>
    </location>
</feature>
<reference evidence="4" key="1">
    <citation type="submission" date="2018-04" db="EMBL/GenBank/DDBJ databases">
        <authorList>
            <person name="Go L.Y."/>
            <person name="Mitchell J.A."/>
        </authorList>
    </citation>
    <scope>NUCLEOTIDE SEQUENCE</scope>
    <source>
        <tissue evidence="4">Whole organism</tissue>
    </source>
</reference>
<proteinExistence type="predicted"/>
<evidence type="ECO:0000313" key="5">
    <source>
        <dbReference type="EMBL" id="SSX18968.1"/>
    </source>
</evidence>
<dbReference type="GO" id="GO:0008270">
    <property type="term" value="F:zinc ion binding"/>
    <property type="evidence" value="ECO:0007669"/>
    <property type="project" value="UniProtKB-KW"/>
</dbReference>
<feature type="region of interest" description="Disordered" evidence="2">
    <location>
        <begin position="177"/>
        <end position="205"/>
    </location>
</feature>
<dbReference type="GO" id="GO:0000977">
    <property type="term" value="F:RNA polymerase II transcription regulatory region sequence-specific DNA binding"/>
    <property type="evidence" value="ECO:0007669"/>
    <property type="project" value="TreeGrafter"/>
</dbReference>
<dbReference type="GO" id="GO:0000981">
    <property type="term" value="F:DNA-binding transcription factor activity, RNA polymerase II-specific"/>
    <property type="evidence" value="ECO:0007669"/>
    <property type="project" value="TreeGrafter"/>
</dbReference>
<protein>
    <submittedName>
        <fullName evidence="4">CSON011287 protein</fullName>
    </submittedName>
</protein>